<feature type="signal peptide" evidence="1">
    <location>
        <begin position="1"/>
        <end position="21"/>
    </location>
</feature>
<keyword evidence="3" id="KW-1185">Reference proteome</keyword>
<protein>
    <recommendedName>
        <fullName evidence="4">Invasion associated locus B family protein</fullName>
    </recommendedName>
</protein>
<dbReference type="InterPro" id="IPR010642">
    <property type="entry name" value="Invasion_prot_B"/>
</dbReference>
<gene>
    <name evidence="2" type="ORF">CCS01_24705</name>
</gene>
<evidence type="ECO:0000313" key="3">
    <source>
        <dbReference type="Proteomes" id="UP000239724"/>
    </source>
</evidence>
<dbReference type="Pfam" id="PF06776">
    <property type="entry name" value="IalB"/>
    <property type="match status" value="1"/>
</dbReference>
<dbReference type="AlphaFoldDB" id="A0A2S6N134"/>
<evidence type="ECO:0000313" key="2">
    <source>
        <dbReference type="EMBL" id="PPQ28309.1"/>
    </source>
</evidence>
<dbReference type="Gene3D" id="2.60.40.1880">
    <property type="entry name" value="Invasion associated locus B (IalB) protein"/>
    <property type="match status" value="1"/>
</dbReference>
<dbReference type="InterPro" id="IPR038696">
    <property type="entry name" value="IalB_sf"/>
</dbReference>
<accession>A0A2S6N134</accession>
<keyword evidence="1" id="KW-0732">Signal</keyword>
<dbReference type="RefSeq" id="WP_104521486.1">
    <property type="nucleotide sequence ID" value="NZ_NHRY01000245.1"/>
</dbReference>
<dbReference type="OrthoDB" id="9806572at2"/>
<sequence length="177" mass="18662">MIKRLFWIPLIVPILALPVAAESRKPAPAHVPASNAPRSIGRFEDWTAATHQESGQTVCYAFTRAQSSTPALPGRGGVVLTVTERPSGRDAVAIESGFTYPAHASVTVQVDQVGLEFYTSHRAAFARDGKAAVAALHKGGRAIARSPGPKDIAVTDTFSLRGFSPAYAAIVKACPAK</sequence>
<proteinExistence type="predicted"/>
<organism evidence="2 3">
    <name type="scientific">Rhodopila globiformis</name>
    <name type="common">Rhodopseudomonas globiformis</name>
    <dbReference type="NCBI Taxonomy" id="1071"/>
    <lineage>
        <taxon>Bacteria</taxon>
        <taxon>Pseudomonadati</taxon>
        <taxon>Pseudomonadota</taxon>
        <taxon>Alphaproteobacteria</taxon>
        <taxon>Acetobacterales</taxon>
        <taxon>Acetobacteraceae</taxon>
        <taxon>Rhodopila</taxon>
    </lineage>
</organism>
<feature type="chain" id="PRO_5015720797" description="Invasion associated locus B family protein" evidence="1">
    <location>
        <begin position="22"/>
        <end position="177"/>
    </location>
</feature>
<evidence type="ECO:0008006" key="4">
    <source>
        <dbReference type="Google" id="ProtNLM"/>
    </source>
</evidence>
<comment type="caution">
    <text evidence="2">The sequence shown here is derived from an EMBL/GenBank/DDBJ whole genome shotgun (WGS) entry which is preliminary data.</text>
</comment>
<reference evidence="2 3" key="1">
    <citation type="journal article" date="2018" name="Arch. Microbiol.">
        <title>New insights into the metabolic potential of the phototrophic purple bacterium Rhodopila globiformis DSM 161(T) from its draft genome sequence and evidence for a vanadium-dependent nitrogenase.</title>
        <authorList>
            <person name="Imhoff J.F."/>
            <person name="Rahn T."/>
            <person name="Kunzel S."/>
            <person name="Neulinger S.C."/>
        </authorList>
    </citation>
    <scope>NUCLEOTIDE SEQUENCE [LARGE SCALE GENOMIC DNA]</scope>
    <source>
        <strain evidence="2 3">DSM 161</strain>
    </source>
</reference>
<dbReference type="EMBL" id="NHRY01000245">
    <property type="protein sequence ID" value="PPQ28309.1"/>
    <property type="molecule type" value="Genomic_DNA"/>
</dbReference>
<evidence type="ECO:0000256" key="1">
    <source>
        <dbReference type="SAM" id="SignalP"/>
    </source>
</evidence>
<dbReference type="Proteomes" id="UP000239724">
    <property type="component" value="Unassembled WGS sequence"/>
</dbReference>
<name>A0A2S6N134_RHOGL</name>